<dbReference type="PIRSF" id="PIRSF003135">
    <property type="entry name" value="Primosomal_n"/>
    <property type="match status" value="1"/>
</dbReference>
<evidence type="ECO:0000313" key="1">
    <source>
        <dbReference type="EMBL" id="BBE50265.1"/>
    </source>
</evidence>
<dbReference type="EMBL" id="AP018738">
    <property type="protein sequence ID" value="BBE50265.1"/>
    <property type="molecule type" value="Genomic_DNA"/>
</dbReference>
<dbReference type="NCBIfam" id="TIGR04418">
    <property type="entry name" value="PriB_gamma"/>
    <property type="match status" value="1"/>
</dbReference>
<dbReference type="KEGG" id="fam:OYT1_ch0698"/>
<evidence type="ECO:0000313" key="2">
    <source>
        <dbReference type="Proteomes" id="UP000033070"/>
    </source>
</evidence>
<dbReference type="SUPFAM" id="SSF50249">
    <property type="entry name" value="Nucleic acid-binding proteins"/>
    <property type="match status" value="1"/>
</dbReference>
<keyword evidence="2" id="KW-1185">Reference proteome</keyword>
<dbReference type="Gene3D" id="2.40.50.140">
    <property type="entry name" value="Nucleic acid-binding proteins"/>
    <property type="match status" value="1"/>
</dbReference>
<dbReference type="InterPro" id="IPR012340">
    <property type="entry name" value="NA-bd_OB-fold"/>
</dbReference>
<dbReference type="InterPro" id="IPR023646">
    <property type="entry name" value="Prisomal_replication_PriB"/>
</dbReference>
<organism evidence="1 2">
    <name type="scientific">Ferriphaselus amnicola</name>
    <dbReference type="NCBI Taxonomy" id="1188319"/>
    <lineage>
        <taxon>Bacteria</taxon>
        <taxon>Pseudomonadati</taxon>
        <taxon>Pseudomonadota</taxon>
        <taxon>Betaproteobacteria</taxon>
        <taxon>Nitrosomonadales</taxon>
        <taxon>Gallionellaceae</taxon>
        <taxon>Ferriphaselus</taxon>
    </lineage>
</organism>
<dbReference type="STRING" id="1188319.OYT1_00053"/>
<protein>
    <submittedName>
        <fullName evidence="1">Primosomal replication protein N</fullName>
    </submittedName>
</protein>
<dbReference type="Pfam" id="PF22657">
    <property type="entry name" value="SSB_1"/>
    <property type="match status" value="1"/>
</dbReference>
<dbReference type="GO" id="GO:0030894">
    <property type="term" value="C:replisome"/>
    <property type="evidence" value="ECO:0007669"/>
    <property type="project" value="InterPro"/>
</dbReference>
<proteinExistence type="predicted"/>
<name>A0A2Z6GAF9_9PROT</name>
<accession>A0A2Z6GAF9</accession>
<dbReference type="AlphaFoldDB" id="A0A2Z6GAF9"/>
<dbReference type="GO" id="GO:0003697">
    <property type="term" value="F:single-stranded DNA binding"/>
    <property type="evidence" value="ECO:0007669"/>
    <property type="project" value="InterPro"/>
</dbReference>
<dbReference type="GO" id="GO:0006260">
    <property type="term" value="P:DNA replication"/>
    <property type="evidence" value="ECO:0007669"/>
    <property type="project" value="InterPro"/>
</dbReference>
<dbReference type="Proteomes" id="UP000033070">
    <property type="component" value="Chromosome"/>
</dbReference>
<sequence length="81" mass="8927">MRYTPAGLERLELKIQHSSTQQQAASQRQVQCEITALALGETARQAATLQVGQKVKAGGFIAQRSLRSTQLVLHIENIILE</sequence>
<gene>
    <name evidence="1" type="ORF">OYT1_ch0698</name>
</gene>
<reference evidence="1 2" key="1">
    <citation type="submission" date="2018-06" db="EMBL/GenBank/DDBJ databases">
        <title>OYT1 Genome Sequencing.</title>
        <authorList>
            <person name="Kato S."/>
            <person name="Itoh T."/>
            <person name="Ohkuma M."/>
        </authorList>
    </citation>
    <scope>NUCLEOTIDE SEQUENCE [LARGE SCALE GENOMIC DNA]</scope>
    <source>
        <strain evidence="1 2">OYT1</strain>
    </source>
</reference>